<dbReference type="RefSeq" id="XP_040627812.1">
    <property type="nucleotide sequence ID" value="XM_040772946.1"/>
</dbReference>
<protein>
    <submittedName>
        <fullName evidence="2">Uncharacterized protein</fullName>
    </submittedName>
</protein>
<name>M5FYH5_DACPD</name>
<evidence type="ECO:0000313" key="3">
    <source>
        <dbReference type="Proteomes" id="UP000030653"/>
    </source>
</evidence>
<evidence type="ECO:0000256" key="1">
    <source>
        <dbReference type="SAM" id="MobiDB-lite"/>
    </source>
</evidence>
<dbReference type="GeneID" id="63688008"/>
<proteinExistence type="predicted"/>
<feature type="compositionally biased region" description="Basic and acidic residues" evidence="1">
    <location>
        <begin position="1"/>
        <end position="10"/>
    </location>
</feature>
<reference evidence="2 3" key="1">
    <citation type="journal article" date="2012" name="Science">
        <title>The Paleozoic origin of enzymatic lignin decomposition reconstructed from 31 fungal genomes.</title>
        <authorList>
            <person name="Floudas D."/>
            <person name="Binder M."/>
            <person name="Riley R."/>
            <person name="Barry K."/>
            <person name="Blanchette R.A."/>
            <person name="Henrissat B."/>
            <person name="Martinez A.T."/>
            <person name="Otillar R."/>
            <person name="Spatafora J.W."/>
            <person name="Yadav J.S."/>
            <person name="Aerts A."/>
            <person name="Benoit I."/>
            <person name="Boyd A."/>
            <person name="Carlson A."/>
            <person name="Copeland A."/>
            <person name="Coutinho P.M."/>
            <person name="de Vries R.P."/>
            <person name="Ferreira P."/>
            <person name="Findley K."/>
            <person name="Foster B."/>
            <person name="Gaskell J."/>
            <person name="Glotzer D."/>
            <person name="Gorecki P."/>
            <person name="Heitman J."/>
            <person name="Hesse C."/>
            <person name="Hori C."/>
            <person name="Igarashi K."/>
            <person name="Jurgens J.A."/>
            <person name="Kallen N."/>
            <person name="Kersten P."/>
            <person name="Kohler A."/>
            <person name="Kuees U."/>
            <person name="Kumar T.K.A."/>
            <person name="Kuo A."/>
            <person name="LaButti K."/>
            <person name="Larrondo L.F."/>
            <person name="Lindquist E."/>
            <person name="Ling A."/>
            <person name="Lombard V."/>
            <person name="Lucas S."/>
            <person name="Lundell T."/>
            <person name="Martin R."/>
            <person name="McLaughlin D.J."/>
            <person name="Morgenstern I."/>
            <person name="Morin E."/>
            <person name="Murat C."/>
            <person name="Nagy L.G."/>
            <person name="Nolan M."/>
            <person name="Ohm R.A."/>
            <person name="Patyshakuliyeva A."/>
            <person name="Rokas A."/>
            <person name="Ruiz-Duenas F.J."/>
            <person name="Sabat G."/>
            <person name="Salamov A."/>
            <person name="Samejima M."/>
            <person name="Schmutz J."/>
            <person name="Slot J.C."/>
            <person name="St John F."/>
            <person name="Stenlid J."/>
            <person name="Sun H."/>
            <person name="Sun S."/>
            <person name="Syed K."/>
            <person name="Tsang A."/>
            <person name="Wiebenga A."/>
            <person name="Young D."/>
            <person name="Pisabarro A."/>
            <person name="Eastwood D.C."/>
            <person name="Martin F."/>
            <person name="Cullen D."/>
            <person name="Grigoriev I.V."/>
            <person name="Hibbett D.S."/>
        </authorList>
    </citation>
    <scope>NUCLEOTIDE SEQUENCE [LARGE SCALE GENOMIC DNA]</scope>
    <source>
        <strain evidence="2 3">DJM-731 SS1</strain>
    </source>
</reference>
<sequence length="98" mass="10360">MTSPGQEERRRLQRNPPCSASAHSPLPFYPLQPANVPHQPKVHFFALLNIRVDTPALAGTGALSVDPVPDALGLPFPRMGLGSSTPGSASGTAFDLFL</sequence>
<keyword evidence="3" id="KW-1185">Reference proteome</keyword>
<feature type="non-terminal residue" evidence="2">
    <location>
        <position position="98"/>
    </location>
</feature>
<accession>M5FYH5</accession>
<feature type="region of interest" description="Disordered" evidence="1">
    <location>
        <begin position="1"/>
        <end position="24"/>
    </location>
</feature>
<dbReference type="Proteomes" id="UP000030653">
    <property type="component" value="Unassembled WGS sequence"/>
</dbReference>
<dbReference type="EMBL" id="JH795865">
    <property type="protein sequence ID" value="EJU00915.1"/>
    <property type="molecule type" value="Genomic_DNA"/>
</dbReference>
<organism evidence="2 3">
    <name type="scientific">Dacryopinax primogenitus (strain DJM 731)</name>
    <name type="common">Brown rot fungus</name>
    <dbReference type="NCBI Taxonomy" id="1858805"/>
    <lineage>
        <taxon>Eukaryota</taxon>
        <taxon>Fungi</taxon>
        <taxon>Dikarya</taxon>
        <taxon>Basidiomycota</taxon>
        <taxon>Agaricomycotina</taxon>
        <taxon>Dacrymycetes</taxon>
        <taxon>Dacrymycetales</taxon>
        <taxon>Dacrymycetaceae</taxon>
        <taxon>Dacryopinax</taxon>
    </lineage>
</organism>
<gene>
    <name evidence="2" type="ORF">DACRYDRAFT_22768</name>
</gene>
<evidence type="ECO:0000313" key="2">
    <source>
        <dbReference type="EMBL" id="EJU00915.1"/>
    </source>
</evidence>
<dbReference type="AlphaFoldDB" id="M5FYH5"/>
<dbReference type="HOGENOM" id="CLU_2339102_0_0_1"/>